<dbReference type="EMBL" id="CP059322">
    <property type="protein sequence ID" value="QLQ37519.1"/>
    <property type="molecule type" value="Genomic_DNA"/>
</dbReference>
<evidence type="ECO:0000313" key="3">
    <source>
        <dbReference type="Proteomes" id="UP000510844"/>
    </source>
</evidence>
<dbReference type="InterPro" id="IPR044862">
    <property type="entry name" value="Pro_4_hyd_alph_FE2OG_OXY"/>
</dbReference>
<keyword evidence="3" id="KW-1185">Reference proteome</keyword>
<sequence>MKHAEELNAVTLAQLAEGTLDAIWVRGFHPPPACRAVLPRVVEACERARYTLTGDFQSIGTSIGEAAESPAHERRYLETAADTLALVREEIFAGRLSPLDELRLRLDEMWPAGATVARHDGRLMLPGVIRRWPAGGHANPHIDQRAIPLLAAHGLRRRIGTNVYLEVPPRGNGGQVDFWSLWSDEGTYDARRRTDYGLDREQLGEPHWSCEPGQGDLLMFDAARVHGVRRVAQGSRVTAACFVGVRDADRPLVLFA</sequence>
<evidence type="ECO:0000313" key="2">
    <source>
        <dbReference type="EMBL" id="QLQ37519.1"/>
    </source>
</evidence>
<feature type="domain" description="Prolyl 4-hydroxylase alpha subunit Fe(2+) 2OG dioxygenase" evidence="1">
    <location>
        <begin position="131"/>
        <end position="243"/>
    </location>
</feature>
<name>A0A7L6B6L0_9ACTN</name>
<dbReference type="Proteomes" id="UP000510844">
    <property type="component" value="Chromosome"/>
</dbReference>
<gene>
    <name evidence="2" type="ORF">H1D33_00985</name>
</gene>
<reference evidence="2 3" key="2">
    <citation type="journal article" date="2021" name="Mar. Drugs">
        <title>A New Micromonospora Strain with Antibiotic Activity Isolated from the Microbiome of a Mid-Atlantic Deep-Sea Sponge.</title>
        <authorList>
            <person name="Back C.R."/>
            <person name="Stennett H.L."/>
            <person name="Williams S.E."/>
            <person name="Wang L."/>
            <person name="Ojeda Gomez J."/>
            <person name="Abdulle O.M."/>
            <person name="Duffy T."/>
            <person name="Neal C."/>
            <person name="Mantell J."/>
            <person name="Jepson M.A."/>
            <person name="Hendry K.R."/>
            <person name="Powell D."/>
            <person name="Stach J.E.M."/>
            <person name="Essex-Lopresti A.E."/>
            <person name="Willis C.L."/>
            <person name="Curnow P."/>
            <person name="Race P.R."/>
        </authorList>
    </citation>
    <scope>NUCLEOTIDE SEQUENCE [LARGE SCALE GENOMIC DNA]</scope>
    <source>
        <strain evidence="2 3">28ISP2-46</strain>
    </source>
</reference>
<dbReference type="Pfam" id="PF13640">
    <property type="entry name" value="2OG-FeII_Oxy_3"/>
    <property type="match status" value="1"/>
</dbReference>
<organism evidence="2 3">
    <name type="scientific">Micromonospora robiginosa</name>
    <dbReference type="NCBI Taxonomy" id="2749844"/>
    <lineage>
        <taxon>Bacteria</taxon>
        <taxon>Bacillati</taxon>
        <taxon>Actinomycetota</taxon>
        <taxon>Actinomycetes</taxon>
        <taxon>Micromonosporales</taxon>
        <taxon>Micromonosporaceae</taxon>
        <taxon>Micromonospora</taxon>
    </lineage>
</organism>
<protein>
    <submittedName>
        <fullName evidence="2">2OG-Fe(II) oxygenase</fullName>
        <ecNumber evidence="2">1.14.11.-</ecNumber>
    </submittedName>
</protein>
<reference evidence="3" key="1">
    <citation type="submission" date="2020-07" db="EMBL/GenBank/DDBJ databases">
        <title>A new Micromonospora strain with potent antibiotic activity isolated from the microbiome of a mid-Atlantic deep-sea sponge.</title>
        <authorList>
            <person name="Back C.R."/>
            <person name="Stennett H.L."/>
            <person name="Williams S.E."/>
            <person name="Wang L."/>
            <person name="Ojeda Gomez J."/>
            <person name="Abdulle O.M."/>
            <person name="Duffy T."/>
            <person name="Hendry K.R."/>
            <person name="Powell D."/>
            <person name="Stach J.E."/>
            <person name="Essex-Lopresti A.E."/>
            <person name="Willis C.L."/>
            <person name="Curnow P."/>
            <person name="Race P.R."/>
        </authorList>
    </citation>
    <scope>NUCLEOTIDE SEQUENCE [LARGE SCALE GENOMIC DNA]</scope>
    <source>
        <strain evidence="3">28ISP2-46</strain>
    </source>
</reference>
<accession>A0A7L6B6L0</accession>
<dbReference type="AlphaFoldDB" id="A0A7L6B6L0"/>
<dbReference type="KEGG" id="mfeu:H1D33_00985"/>
<dbReference type="RefSeq" id="WP_181569998.1">
    <property type="nucleotide sequence ID" value="NZ_CP059322.2"/>
</dbReference>
<proteinExistence type="predicted"/>
<dbReference type="Gene3D" id="2.60.120.620">
    <property type="entry name" value="q2cbj1_9rhob like domain"/>
    <property type="match status" value="1"/>
</dbReference>
<evidence type="ECO:0000259" key="1">
    <source>
        <dbReference type="Pfam" id="PF13640"/>
    </source>
</evidence>
<dbReference type="EC" id="1.14.11.-" evidence="2"/>
<keyword evidence="2" id="KW-0560">Oxidoreductase</keyword>
<dbReference type="GO" id="GO:0016491">
    <property type="term" value="F:oxidoreductase activity"/>
    <property type="evidence" value="ECO:0007669"/>
    <property type="project" value="UniProtKB-KW"/>
</dbReference>